<organism evidence="2 3">
    <name type="scientific">Lithospermum erythrorhizon</name>
    <name type="common">Purple gromwell</name>
    <name type="synonym">Lithospermum officinale var. erythrorhizon</name>
    <dbReference type="NCBI Taxonomy" id="34254"/>
    <lineage>
        <taxon>Eukaryota</taxon>
        <taxon>Viridiplantae</taxon>
        <taxon>Streptophyta</taxon>
        <taxon>Embryophyta</taxon>
        <taxon>Tracheophyta</taxon>
        <taxon>Spermatophyta</taxon>
        <taxon>Magnoliopsida</taxon>
        <taxon>eudicotyledons</taxon>
        <taxon>Gunneridae</taxon>
        <taxon>Pentapetalae</taxon>
        <taxon>asterids</taxon>
        <taxon>lamiids</taxon>
        <taxon>Boraginales</taxon>
        <taxon>Boraginaceae</taxon>
        <taxon>Boraginoideae</taxon>
        <taxon>Lithospermeae</taxon>
        <taxon>Lithospermum</taxon>
    </lineage>
</organism>
<reference evidence="2 3" key="1">
    <citation type="submission" date="2024-01" db="EMBL/GenBank/DDBJ databases">
        <title>The complete chloroplast genome sequence of Lithospermum erythrorhizon: insights into the phylogenetic relationship among Boraginaceae species and the maternal lineages of purple gromwells.</title>
        <authorList>
            <person name="Okada T."/>
            <person name="Watanabe K."/>
        </authorList>
    </citation>
    <scope>NUCLEOTIDE SEQUENCE [LARGE SCALE GENOMIC DNA]</scope>
</reference>
<evidence type="ECO:0000256" key="1">
    <source>
        <dbReference type="SAM" id="MobiDB-lite"/>
    </source>
</evidence>
<accession>A0AAV3P6E7</accession>
<feature type="compositionally biased region" description="Low complexity" evidence="1">
    <location>
        <begin position="68"/>
        <end position="78"/>
    </location>
</feature>
<dbReference type="EMBL" id="BAABME010001005">
    <property type="protein sequence ID" value="GAA0146926.1"/>
    <property type="molecule type" value="Genomic_DNA"/>
</dbReference>
<gene>
    <name evidence="2" type="ORF">LIER_06754</name>
</gene>
<keyword evidence="3" id="KW-1185">Reference proteome</keyword>
<proteinExistence type="predicted"/>
<name>A0AAV3P6E7_LITER</name>
<evidence type="ECO:0000313" key="2">
    <source>
        <dbReference type="EMBL" id="GAA0146926.1"/>
    </source>
</evidence>
<evidence type="ECO:0000313" key="3">
    <source>
        <dbReference type="Proteomes" id="UP001454036"/>
    </source>
</evidence>
<dbReference type="Proteomes" id="UP001454036">
    <property type="component" value="Unassembled WGS sequence"/>
</dbReference>
<feature type="region of interest" description="Disordered" evidence="1">
    <location>
        <begin position="68"/>
        <end position="87"/>
    </location>
</feature>
<comment type="caution">
    <text evidence="2">The sequence shown here is derived from an EMBL/GenBank/DDBJ whole genome shotgun (WGS) entry which is preliminary data.</text>
</comment>
<sequence>MDGAITSWAWSGGSPTSMLQQANEELEILEAQYPNRFEYLKIELKSFISLIESQNKNDYNMGFYVNPTSSSTTTQASTTEKRRKNGCHDLQKVRRVDSNIEAKVEKYEKVECEGQVTKKKRIDAVMEKAQACLNKIQLFKTSF</sequence>
<dbReference type="AlphaFoldDB" id="A0AAV3P6E7"/>
<protein>
    <submittedName>
        <fullName evidence="2">Uncharacterized protein</fullName>
    </submittedName>
</protein>